<dbReference type="InterPro" id="IPR002539">
    <property type="entry name" value="MaoC-like_dom"/>
</dbReference>
<dbReference type="InterPro" id="IPR039375">
    <property type="entry name" value="NodN-like"/>
</dbReference>
<protein>
    <recommendedName>
        <fullName evidence="1">MaoC-like domain-containing protein</fullName>
    </recommendedName>
</protein>
<dbReference type="AlphaFoldDB" id="A0A381V7N2"/>
<feature type="domain" description="MaoC-like" evidence="1">
    <location>
        <begin position="34"/>
        <end position="159"/>
    </location>
</feature>
<dbReference type="InterPro" id="IPR029069">
    <property type="entry name" value="HotDog_dom_sf"/>
</dbReference>
<accession>A0A381V7N2</accession>
<dbReference type="SUPFAM" id="SSF54637">
    <property type="entry name" value="Thioesterase/thiol ester dehydrase-isomerase"/>
    <property type="match status" value="1"/>
</dbReference>
<reference evidence="2" key="1">
    <citation type="submission" date="2018-05" db="EMBL/GenBank/DDBJ databases">
        <authorList>
            <person name="Lanie J.A."/>
            <person name="Ng W.-L."/>
            <person name="Kazmierczak K.M."/>
            <person name="Andrzejewski T.M."/>
            <person name="Davidsen T.M."/>
            <person name="Wayne K.J."/>
            <person name="Tettelin H."/>
            <person name="Glass J.I."/>
            <person name="Rusch D."/>
            <person name="Podicherti R."/>
            <person name="Tsui H.-C.T."/>
            <person name="Winkler M.E."/>
        </authorList>
    </citation>
    <scope>NUCLEOTIDE SEQUENCE</scope>
</reference>
<evidence type="ECO:0000313" key="2">
    <source>
        <dbReference type="EMBL" id="SVA36372.1"/>
    </source>
</evidence>
<dbReference type="Gene3D" id="3.10.129.10">
    <property type="entry name" value="Hotdog Thioesterase"/>
    <property type="match status" value="1"/>
</dbReference>
<name>A0A381V7N2_9ZZZZ</name>
<proteinExistence type="predicted"/>
<dbReference type="PANTHER" id="PTHR42993">
    <property type="entry name" value="MAOC-LIKE DEHYDRATASE DOMAIN-CONTAINING PROTEIN"/>
    <property type="match status" value="1"/>
</dbReference>
<dbReference type="CDD" id="cd03450">
    <property type="entry name" value="NodN"/>
    <property type="match status" value="1"/>
</dbReference>
<evidence type="ECO:0000259" key="1">
    <source>
        <dbReference type="Pfam" id="PF01575"/>
    </source>
</evidence>
<dbReference type="Pfam" id="PF01575">
    <property type="entry name" value="MaoC_dehydratas"/>
    <property type="match status" value="1"/>
</dbReference>
<dbReference type="PANTHER" id="PTHR42993:SF1">
    <property type="entry name" value="MAOC-LIKE DEHYDRATASE DOMAIN-CONTAINING PROTEIN"/>
    <property type="match status" value="1"/>
</dbReference>
<organism evidence="2">
    <name type="scientific">marine metagenome</name>
    <dbReference type="NCBI Taxonomy" id="408172"/>
    <lineage>
        <taxon>unclassified sequences</taxon>
        <taxon>metagenomes</taxon>
        <taxon>ecological metagenomes</taxon>
    </lineage>
</organism>
<sequence length="177" mass="20008">MLVTCVYNLLRSDSKTNLLGVIMDKDSVLNKLRSQIGTQIHQSDWVTVSQEMINAFADATDDHQWIHIDQEKAAQQSPFKTTVAHGYFTLSLYPKLRGLVDPLNSPFPEAKNIINYGINKLRFPGPVPSGSRIRSNCTLLSVEEVKGSIEFIEQYSVEVENLERPACVAECIMRLYF</sequence>
<dbReference type="EMBL" id="UINC01008071">
    <property type="protein sequence ID" value="SVA36372.1"/>
    <property type="molecule type" value="Genomic_DNA"/>
</dbReference>
<gene>
    <name evidence="2" type="ORF">METZ01_LOCUS89226</name>
</gene>